<dbReference type="EnsemblPlants" id="TuG1812G0400001651.01.T03">
    <property type="protein sequence ID" value="TuG1812G0400001651.01.T03"/>
    <property type="gene ID" value="TuG1812G0400001651.01"/>
</dbReference>
<sequence>MVMVPRRTLERRLIASLLPYPWSGAAPTTLRWPHNIFFSKGVSVAEILTDGWESAQSTWTHWCYILKL</sequence>
<dbReference type="Gramene" id="TuG1812G0400001651.01.T03">
    <property type="protein sequence ID" value="TuG1812G0400001651.01.T03"/>
    <property type="gene ID" value="TuG1812G0400001651.01"/>
</dbReference>
<keyword evidence="2" id="KW-1185">Reference proteome</keyword>
<dbReference type="Proteomes" id="UP000015106">
    <property type="component" value="Chromosome 4"/>
</dbReference>
<proteinExistence type="predicted"/>
<evidence type="ECO:0000313" key="2">
    <source>
        <dbReference type="Proteomes" id="UP000015106"/>
    </source>
</evidence>
<reference evidence="1" key="3">
    <citation type="submission" date="2022-06" db="UniProtKB">
        <authorList>
            <consortium name="EnsemblPlants"/>
        </authorList>
    </citation>
    <scope>IDENTIFICATION</scope>
</reference>
<accession>A0A8R7Q254</accession>
<protein>
    <submittedName>
        <fullName evidence="1">Uncharacterized protein</fullName>
    </submittedName>
</protein>
<reference evidence="2" key="1">
    <citation type="journal article" date="2013" name="Nature">
        <title>Draft genome of the wheat A-genome progenitor Triticum urartu.</title>
        <authorList>
            <person name="Ling H.Q."/>
            <person name="Zhao S."/>
            <person name="Liu D."/>
            <person name="Wang J."/>
            <person name="Sun H."/>
            <person name="Zhang C."/>
            <person name="Fan H."/>
            <person name="Li D."/>
            <person name="Dong L."/>
            <person name="Tao Y."/>
            <person name="Gao C."/>
            <person name="Wu H."/>
            <person name="Li Y."/>
            <person name="Cui Y."/>
            <person name="Guo X."/>
            <person name="Zheng S."/>
            <person name="Wang B."/>
            <person name="Yu K."/>
            <person name="Liang Q."/>
            <person name="Yang W."/>
            <person name="Lou X."/>
            <person name="Chen J."/>
            <person name="Feng M."/>
            <person name="Jian J."/>
            <person name="Zhang X."/>
            <person name="Luo G."/>
            <person name="Jiang Y."/>
            <person name="Liu J."/>
            <person name="Wang Z."/>
            <person name="Sha Y."/>
            <person name="Zhang B."/>
            <person name="Wu H."/>
            <person name="Tang D."/>
            <person name="Shen Q."/>
            <person name="Xue P."/>
            <person name="Zou S."/>
            <person name="Wang X."/>
            <person name="Liu X."/>
            <person name="Wang F."/>
            <person name="Yang Y."/>
            <person name="An X."/>
            <person name="Dong Z."/>
            <person name="Zhang K."/>
            <person name="Zhang X."/>
            <person name="Luo M.C."/>
            <person name="Dvorak J."/>
            <person name="Tong Y."/>
            <person name="Wang J."/>
            <person name="Yang H."/>
            <person name="Li Z."/>
            <person name="Wang D."/>
            <person name="Zhang A."/>
            <person name="Wang J."/>
        </authorList>
    </citation>
    <scope>NUCLEOTIDE SEQUENCE</scope>
    <source>
        <strain evidence="2">cv. G1812</strain>
    </source>
</reference>
<reference evidence="1" key="2">
    <citation type="submission" date="2018-03" db="EMBL/GenBank/DDBJ databases">
        <title>The Triticum urartu genome reveals the dynamic nature of wheat genome evolution.</title>
        <authorList>
            <person name="Ling H."/>
            <person name="Ma B."/>
            <person name="Shi X."/>
            <person name="Liu H."/>
            <person name="Dong L."/>
            <person name="Sun H."/>
            <person name="Cao Y."/>
            <person name="Gao Q."/>
            <person name="Zheng S."/>
            <person name="Li Y."/>
            <person name="Yu Y."/>
            <person name="Du H."/>
            <person name="Qi M."/>
            <person name="Li Y."/>
            <person name="Yu H."/>
            <person name="Cui Y."/>
            <person name="Wang N."/>
            <person name="Chen C."/>
            <person name="Wu H."/>
            <person name="Zhao Y."/>
            <person name="Zhang J."/>
            <person name="Li Y."/>
            <person name="Zhou W."/>
            <person name="Zhang B."/>
            <person name="Hu W."/>
            <person name="Eijk M."/>
            <person name="Tang J."/>
            <person name="Witsenboer H."/>
            <person name="Zhao S."/>
            <person name="Li Z."/>
            <person name="Zhang A."/>
            <person name="Wang D."/>
            <person name="Liang C."/>
        </authorList>
    </citation>
    <scope>NUCLEOTIDE SEQUENCE [LARGE SCALE GENOMIC DNA]</scope>
    <source>
        <strain evidence="1">cv. G1812</strain>
    </source>
</reference>
<organism evidence="1 2">
    <name type="scientific">Triticum urartu</name>
    <name type="common">Red wild einkorn</name>
    <name type="synonym">Crithodium urartu</name>
    <dbReference type="NCBI Taxonomy" id="4572"/>
    <lineage>
        <taxon>Eukaryota</taxon>
        <taxon>Viridiplantae</taxon>
        <taxon>Streptophyta</taxon>
        <taxon>Embryophyta</taxon>
        <taxon>Tracheophyta</taxon>
        <taxon>Spermatophyta</taxon>
        <taxon>Magnoliopsida</taxon>
        <taxon>Liliopsida</taxon>
        <taxon>Poales</taxon>
        <taxon>Poaceae</taxon>
        <taxon>BOP clade</taxon>
        <taxon>Pooideae</taxon>
        <taxon>Triticodae</taxon>
        <taxon>Triticeae</taxon>
        <taxon>Triticinae</taxon>
        <taxon>Triticum</taxon>
    </lineage>
</organism>
<dbReference type="AlphaFoldDB" id="A0A8R7Q254"/>
<evidence type="ECO:0000313" key="1">
    <source>
        <dbReference type="EnsemblPlants" id="TuG1812G0400001651.01.T03"/>
    </source>
</evidence>
<name>A0A8R7Q254_TRIUA</name>